<dbReference type="Pfam" id="PF13563">
    <property type="entry name" value="2_5_RNA_ligase2"/>
    <property type="match status" value="1"/>
</dbReference>
<dbReference type="Gene3D" id="3.90.1140.10">
    <property type="entry name" value="Cyclic phosphodiesterase"/>
    <property type="match status" value="1"/>
</dbReference>
<dbReference type="RefSeq" id="WP_161696517.1">
    <property type="nucleotide sequence ID" value="NZ_JAAAHS010000062.1"/>
</dbReference>
<dbReference type="EMBL" id="JAAAHS010000062">
    <property type="protein sequence ID" value="NBE52000.1"/>
    <property type="molecule type" value="Genomic_DNA"/>
</dbReference>
<gene>
    <name evidence="1" type="ORF">GUY60_11310</name>
</gene>
<name>A0A964XK99_9ACTN</name>
<dbReference type="Proteomes" id="UP000598297">
    <property type="component" value="Unassembled WGS sequence"/>
</dbReference>
<dbReference type="OrthoDB" id="5193841at2"/>
<dbReference type="AlphaFoldDB" id="A0A964XK99"/>
<keyword evidence="2" id="KW-1185">Reference proteome</keyword>
<evidence type="ECO:0000313" key="1">
    <source>
        <dbReference type="EMBL" id="NBE52000.1"/>
    </source>
</evidence>
<protein>
    <recommendedName>
        <fullName evidence="3">2'-5' RNA ligase family protein</fullName>
    </recommendedName>
</protein>
<reference evidence="1" key="1">
    <citation type="submission" date="2020-01" db="EMBL/GenBank/DDBJ databases">
        <title>Whole-genome analyses of novel actinobacteria.</title>
        <authorList>
            <person name="Sahin N."/>
        </authorList>
    </citation>
    <scope>NUCLEOTIDE SEQUENCE</scope>
    <source>
        <strain evidence="1">YC537</strain>
    </source>
</reference>
<evidence type="ECO:0000313" key="2">
    <source>
        <dbReference type="Proteomes" id="UP000598297"/>
    </source>
</evidence>
<accession>A0A964XK99</accession>
<organism evidence="1 2">
    <name type="scientific">Streptomyces boluensis</name>
    <dbReference type="NCBI Taxonomy" id="1775135"/>
    <lineage>
        <taxon>Bacteria</taxon>
        <taxon>Bacillati</taxon>
        <taxon>Actinomycetota</taxon>
        <taxon>Actinomycetes</taxon>
        <taxon>Kitasatosporales</taxon>
        <taxon>Streptomycetaceae</taxon>
        <taxon>Streptomyces</taxon>
    </lineage>
</organism>
<sequence>MKPFIFRHGQDVWGKDLSLLHAYVTVDLGQNPELAELIRDVRAATVGDPLRHVDDGGFHVTLYQLSEKPASAIPDEERQALVAELTRQMRAVTPFTITVGSPLAYGTGLVFDLGPDEPLNELRAAATRAFTMVRGPEATTYDTNVLHLTESYATAEVSLDHFHQIQRRVRRVRPSHAPLRIASIELVDVSANAVEKTITWKPVAPPIPLGASH</sequence>
<evidence type="ECO:0008006" key="3">
    <source>
        <dbReference type="Google" id="ProtNLM"/>
    </source>
</evidence>
<comment type="caution">
    <text evidence="1">The sequence shown here is derived from an EMBL/GenBank/DDBJ whole genome shotgun (WGS) entry which is preliminary data.</text>
</comment>
<dbReference type="InterPro" id="IPR009097">
    <property type="entry name" value="Cyclic_Pdiesterase"/>
</dbReference>
<dbReference type="SUPFAM" id="SSF55144">
    <property type="entry name" value="LigT-like"/>
    <property type="match status" value="1"/>
</dbReference>
<proteinExistence type="predicted"/>